<dbReference type="Gene3D" id="3.60.110.10">
    <property type="entry name" value="Carbon-nitrogen hydrolase"/>
    <property type="match status" value="1"/>
</dbReference>
<feature type="transmembrane region" description="Helical" evidence="8">
    <location>
        <begin position="21"/>
        <end position="41"/>
    </location>
</feature>
<keyword evidence="6 8" id="KW-0472">Membrane</keyword>
<dbReference type="AlphaFoldDB" id="A0A381SI15"/>
<evidence type="ECO:0000259" key="9">
    <source>
        <dbReference type="PROSITE" id="PS50263"/>
    </source>
</evidence>
<dbReference type="NCBIfam" id="TIGR00546">
    <property type="entry name" value="lnt"/>
    <property type="match status" value="1"/>
</dbReference>
<feature type="transmembrane region" description="Helical" evidence="8">
    <location>
        <begin position="165"/>
        <end position="184"/>
    </location>
</feature>
<evidence type="ECO:0000256" key="8">
    <source>
        <dbReference type="SAM" id="Phobius"/>
    </source>
</evidence>
<keyword evidence="4 8" id="KW-0812">Transmembrane</keyword>
<evidence type="ECO:0000256" key="7">
    <source>
        <dbReference type="ARBA" id="ARBA00023315"/>
    </source>
</evidence>
<evidence type="ECO:0000313" key="10">
    <source>
        <dbReference type="EMBL" id="SVA03700.1"/>
    </source>
</evidence>
<dbReference type="SUPFAM" id="SSF56317">
    <property type="entry name" value="Carbon-nitrogen hydrolase"/>
    <property type="match status" value="1"/>
</dbReference>
<dbReference type="GO" id="GO:0042158">
    <property type="term" value="P:lipoprotein biosynthetic process"/>
    <property type="evidence" value="ECO:0007669"/>
    <property type="project" value="InterPro"/>
</dbReference>
<name>A0A381SI15_9ZZZZ</name>
<dbReference type="Pfam" id="PF00795">
    <property type="entry name" value="CN_hydrolase"/>
    <property type="match status" value="1"/>
</dbReference>
<dbReference type="PROSITE" id="PS50263">
    <property type="entry name" value="CN_HYDROLASE"/>
    <property type="match status" value="1"/>
</dbReference>
<comment type="subcellular location">
    <subcellularLocation>
        <location evidence="1">Cell membrane</location>
        <topology evidence="1">Multi-pass membrane protein</topology>
    </subcellularLocation>
</comment>
<accession>A0A381SI15</accession>
<feature type="transmembrane region" description="Helical" evidence="8">
    <location>
        <begin position="449"/>
        <end position="466"/>
    </location>
</feature>
<gene>
    <name evidence="10" type="ORF">METZ01_LOCUS56554</name>
</gene>
<keyword evidence="7" id="KW-0012">Acyltransferase</keyword>
<dbReference type="InterPro" id="IPR003010">
    <property type="entry name" value="C-N_Hydrolase"/>
</dbReference>
<dbReference type="EMBL" id="UINC01003140">
    <property type="protein sequence ID" value="SVA03700.1"/>
    <property type="molecule type" value="Genomic_DNA"/>
</dbReference>
<feature type="domain" description="CN hydrolase" evidence="9">
    <location>
        <begin position="197"/>
        <end position="435"/>
    </location>
</feature>
<dbReference type="GO" id="GO:0005886">
    <property type="term" value="C:plasma membrane"/>
    <property type="evidence" value="ECO:0007669"/>
    <property type="project" value="UniProtKB-SubCell"/>
</dbReference>
<feature type="transmembrane region" description="Helical" evidence="8">
    <location>
        <begin position="131"/>
        <end position="158"/>
    </location>
</feature>
<dbReference type="InterPro" id="IPR045378">
    <property type="entry name" value="LNT_N"/>
</dbReference>
<evidence type="ECO:0000256" key="3">
    <source>
        <dbReference type="ARBA" id="ARBA00022679"/>
    </source>
</evidence>
<keyword evidence="3" id="KW-0808">Transferase</keyword>
<protein>
    <recommendedName>
        <fullName evidence="9">CN hydrolase domain-containing protein</fullName>
    </recommendedName>
</protein>
<keyword evidence="5 8" id="KW-1133">Transmembrane helix</keyword>
<evidence type="ECO:0000256" key="4">
    <source>
        <dbReference type="ARBA" id="ARBA00022692"/>
    </source>
</evidence>
<dbReference type="CDD" id="cd07571">
    <property type="entry name" value="ALP_N-acyl_transferase"/>
    <property type="match status" value="1"/>
</dbReference>
<dbReference type="PANTHER" id="PTHR38686:SF1">
    <property type="entry name" value="APOLIPOPROTEIN N-ACYLTRANSFERASE"/>
    <property type="match status" value="1"/>
</dbReference>
<sequence>MLSIISICYLFYLSINQPPKIVAQCFFCFALVLFSSGLYWLYISIHTVSGAPIWLTILLIFLLSSLMALYYYLTGLLISKIYHASQSKSLILLSIGPALWVLMEWARGWLLSGFPWFSVGYSQINTFLSNWAPIGGIYMVSWICAISSGLLVLIYLSAKQTSTKALFLLLVLLCTSWGMGVIQWTEPKSDKLNVSLVQGAIEQEKKWLPGEFGNTLDLYKKTLQSEDQLDVVIWPEVAIPAISKNVKPYLNEISKILEKNNIQLLLLGVLTYNEANGGVRNSMMALGSSDVVYHKRHLVPFGEYFPVPNFIRSWLKRMGLPNRDIESGASIQDMPQVNEVFIAPTICYEDIFGSEQLGYFPEANVLVNITNNAWFGKSIAAEQHFQMSRMRAIETGRYLLRSTNTGVTAIVDPNGRIQKRSEPFTFSILKGTFVPMSGVTPYTKHGDSLVLFLIILSLVLGYYWGIRRPKE</sequence>
<evidence type="ECO:0000256" key="6">
    <source>
        <dbReference type="ARBA" id="ARBA00023136"/>
    </source>
</evidence>
<feature type="transmembrane region" description="Helical" evidence="8">
    <location>
        <begin position="53"/>
        <end position="78"/>
    </location>
</feature>
<dbReference type="InterPro" id="IPR036526">
    <property type="entry name" value="C-N_Hydrolase_sf"/>
</dbReference>
<dbReference type="InterPro" id="IPR004563">
    <property type="entry name" value="Apolipo_AcylTrfase"/>
</dbReference>
<evidence type="ECO:0000256" key="1">
    <source>
        <dbReference type="ARBA" id="ARBA00004651"/>
    </source>
</evidence>
<dbReference type="GO" id="GO:0016410">
    <property type="term" value="F:N-acyltransferase activity"/>
    <property type="evidence" value="ECO:0007669"/>
    <property type="project" value="InterPro"/>
</dbReference>
<evidence type="ECO:0000256" key="5">
    <source>
        <dbReference type="ARBA" id="ARBA00022989"/>
    </source>
</evidence>
<dbReference type="PANTHER" id="PTHR38686">
    <property type="entry name" value="APOLIPOPROTEIN N-ACYLTRANSFERASE"/>
    <property type="match status" value="1"/>
</dbReference>
<organism evidence="10">
    <name type="scientific">marine metagenome</name>
    <dbReference type="NCBI Taxonomy" id="408172"/>
    <lineage>
        <taxon>unclassified sequences</taxon>
        <taxon>metagenomes</taxon>
        <taxon>ecological metagenomes</taxon>
    </lineage>
</organism>
<keyword evidence="2" id="KW-1003">Cell membrane</keyword>
<dbReference type="Pfam" id="PF20154">
    <property type="entry name" value="LNT_N"/>
    <property type="match status" value="1"/>
</dbReference>
<reference evidence="10" key="1">
    <citation type="submission" date="2018-05" db="EMBL/GenBank/DDBJ databases">
        <authorList>
            <person name="Lanie J.A."/>
            <person name="Ng W.-L."/>
            <person name="Kazmierczak K.M."/>
            <person name="Andrzejewski T.M."/>
            <person name="Davidsen T.M."/>
            <person name="Wayne K.J."/>
            <person name="Tettelin H."/>
            <person name="Glass J.I."/>
            <person name="Rusch D."/>
            <person name="Podicherti R."/>
            <person name="Tsui H.-C.T."/>
            <person name="Winkler M.E."/>
        </authorList>
    </citation>
    <scope>NUCLEOTIDE SEQUENCE</scope>
</reference>
<dbReference type="HAMAP" id="MF_01148">
    <property type="entry name" value="Lnt"/>
    <property type="match status" value="1"/>
</dbReference>
<evidence type="ECO:0000256" key="2">
    <source>
        <dbReference type="ARBA" id="ARBA00022475"/>
    </source>
</evidence>
<proteinExistence type="inferred from homology"/>
<feature type="transmembrane region" description="Helical" evidence="8">
    <location>
        <begin position="90"/>
        <end position="111"/>
    </location>
</feature>